<organism evidence="3 4">
    <name type="scientific">Nannocystis exedens</name>
    <dbReference type="NCBI Taxonomy" id="54"/>
    <lineage>
        <taxon>Bacteria</taxon>
        <taxon>Pseudomonadati</taxon>
        <taxon>Myxococcota</taxon>
        <taxon>Polyangia</taxon>
        <taxon>Nannocystales</taxon>
        <taxon>Nannocystaceae</taxon>
        <taxon>Nannocystis</taxon>
    </lineage>
</organism>
<evidence type="ECO:0000313" key="4">
    <source>
        <dbReference type="Proteomes" id="UP000199400"/>
    </source>
</evidence>
<accession>A0A1I1WI32</accession>
<feature type="region of interest" description="Disordered" evidence="1">
    <location>
        <begin position="40"/>
        <end position="79"/>
    </location>
</feature>
<dbReference type="EMBL" id="FOMX01000006">
    <property type="protein sequence ID" value="SFD94864.1"/>
    <property type="molecule type" value="Genomic_DNA"/>
</dbReference>
<feature type="chain" id="PRO_5011681228" evidence="2">
    <location>
        <begin position="26"/>
        <end position="303"/>
    </location>
</feature>
<sequence length="303" mass="30752">MYTARRQLAATAAIFVLGISGCSDSDPLDSVSGATHVSATNVSSAGSNGSATDGGNTEGDSEGGTDTAGTAGEPTTGESSMHEVCEHYLDCLAVVSPAELPTAQAGFGPDGSCWNGPIETIEQCLYACESGWEALHNGHPDEPACYLCVSDDDCAAGLACVDGDCRSPNCGDGTLDDDEVCDGQFGCKLDCTAEGCNPLSSAGCGEGEQCFVDQSSTLCLAPGGDLPGAHEPCEPEAPGTCAAGLLCVSAFDVPDCDPEVFEYCCEHLCNVQDGPEACPGGLTCYGIGLEPPQGEYVGVCLFF</sequence>
<protein>
    <submittedName>
        <fullName evidence="3">Uncharacterized protein</fullName>
    </submittedName>
</protein>
<dbReference type="OrthoDB" id="5540697at2"/>
<evidence type="ECO:0000256" key="1">
    <source>
        <dbReference type="SAM" id="MobiDB-lite"/>
    </source>
</evidence>
<evidence type="ECO:0000256" key="2">
    <source>
        <dbReference type="SAM" id="SignalP"/>
    </source>
</evidence>
<keyword evidence="4" id="KW-1185">Reference proteome</keyword>
<dbReference type="RefSeq" id="WP_096326138.1">
    <property type="nucleotide sequence ID" value="NZ_FOMX01000006.1"/>
</dbReference>
<evidence type="ECO:0000313" key="3">
    <source>
        <dbReference type="EMBL" id="SFD94864.1"/>
    </source>
</evidence>
<feature type="compositionally biased region" description="Low complexity" evidence="1">
    <location>
        <begin position="64"/>
        <end position="79"/>
    </location>
</feature>
<feature type="compositionally biased region" description="Polar residues" evidence="1">
    <location>
        <begin position="40"/>
        <end position="51"/>
    </location>
</feature>
<gene>
    <name evidence="3" type="ORF">SAMN02745121_02385</name>
</gene>
<dbReference type="STRING" id="54.SAMN02745121_02385"/>
<keyword evidence="2" id="KW-0732">Signal</keyword>
<dbReference type="Proteomes" id="UP000199400">
    <property type="component" value="Unassembled WGS sequence"/>
</dbReference>
<dbReference type="AlphaFoldDB" id="A0A1I1WI32"/>
<dbReference type="PROSITE" id="PS51257">
    <property type="entry name" value="PROKAR_LIPOPROTEIN"/>
    <property type="match status" value="1"/>
</dbReference>
<reference evidence="4" key="1">
    <citation type="submission" date="2016-10" db="EMBL/GenBank/DDBJ databases">
        <authorList>
            <person name="Varghese N."/>
            <person name="Submissions S."/>
        </authorList>
    </citation>
    <scope>NUCLEOTIDE SEQUENCE [LARGE SCALE GENOMIC DNA]</scope>
    <source>
        <strain evidence="4">ATCC 25963</strain>
    </source>
</reference>
<proteinExistence type="predicted"/>
<name>A0A1I1WI32_9BACT</name>
<feature type="signal peptide" evidence="2">
    <location>
        <begin position="1"/>
        <end position="25"/>
    </location>
</feature>